<evidence type="ECO:0000259" key="1">
    <source>
        <dbReference type="Pfam" id="PF00535"/>
    </source>
</evidence>
<sequence length="283" mass="31690">MEHLRIYRILAVSAFNGVNMENRGTTAVTMVVTSCNRFDLLERTLASFNAHNDYPISRLILIEDSGNAAVKSIADKFPELNIEVIINSPSIGQYASIDKAYSMVDTEFIFHCEDDWEFSQPNVIRNSILLMDADPSIALVWPRSDAGAPPWLKKWPYEELNGVSMRPIDPKAHHVWGNFTFNPGLRRLSHYKMMPGGYSAMGEARTSIYLKRQGYRAVVLANGGVRHIGGEGRSTGSASETIAAGKKTSKLSRRIVRARLSLSRRLSHMMWKLSLLFASNKAQ</sequence>
<protein>
    <submittedName>
        <fullName evidence="2">Glycosyl transferase family 2</fullName>
    </submittedName>
</protein>
<feature type="domain" description="Glycosyltransferase 2-like" evidence="1">
    <location>
        <begin position="30"/>
        <end position="161"/>
    </location>
</feature>
<dbReference type="Proteomes" id="UP000244335">
    <property type="component" value="Unassembled WGS sequence"/>
</dbReference>
<organism evidence="2 3">
    <name type="scientific">Rhizobium rhizogenes</name>
    <name type="common">Agrobacterium rhizogenes</name>
    <dbReference type="NCBI Taxonomy" id="359"/>
    <lineage>
        <taxon>Bacteria</taxon>
        <taxon>Pseudomonadati</taxon>
        <taxon>Pseudomonadota</taxon>
        <taxon>Alphaproteobacteria</taxon>
        <taxon>Hyphomicrobiales</taxon>
        <taxon>Rhizobiaceae</taxon>
        <taxon>Rhizobium/Agrobacterium group</taxon>
        <taxon>Rhizobium</taxon>
    </lineage>
</organism>
<dbReference type="PROSITE" id="PS51257">
    <property type="entry name" value="PROKAR_LIPOPROTEIN"/>
    <property type="match status" value="1"/>
</dbReference>
<dbReference type="GO" id="GO:0016740">
    <property type="term" value="F:transferase activity"/>
    <property type="evidence" value="ECO:0007669"/>
    <property type="project" value="UniProtKB-KW"/>
</dbReference>
<comment type="caution">
    <text evidence="2">The sequence shown here is derived from an EMBL/GenBank/DDBJ whole genome shotgun (WGS) entry which is preliminary data.</text>
</comment>
<dbReference type="InterPro" id="IPR001173">
    <property type="entry name" value="Glyco_trans_2-like"/>
</dbReference>
<dbReference type="CDD" id="cd00761">
    <property type="entry name" value="Glyco_tranf_GTA_type"/>
    <property type="match status" value="1"/>
</dbReference>
<dbReference type="InterPro" id="IPR029044">
    <property type="entry name" value="Nucleotide-diphossugar_trans"/>
</dbReference>
<keyword evidence="2" id="KW-0808">Transferase</keyword>
<reference evidence="2 3" key="1">
    <citation type="submission" date="2018-04" db="EMBL/GenBank/DDBJ databases">
        <authorList>
            <person name="Hagen T."/>
        </authorList>
    </citation>
    <scope>NUCLEOTIDE SEQUENCE [LARGE SCALE GENOMIC DNA]</scope>
    <source>
        <strain evidence="2 3">TPD7009</strain>
    </source>
</reference>
<accession>A0AA92HB48</accession>
<gene>
    <name evidence="2" type="ORF">DC430_05365</name>
</gene>
<evidence type="ECO:0000313" key="2">
    <source>
        <dbReference type="EMBL" id="PVE57154.1"/>
    </source>
</evidence>
<evidence type="ECO:0000313" key="3">
    <source>
        <dbReference type="Proteomes" id="UP000244335"/>
    </source>
</evidence>
<dbReference type="EMBL" id="QDFR01000001">
    <property type="protein sequence ID" value="PVE57154.1"/>
    <property type="molecule type" value="Genomic_DNA"/>
</dbReference>
<dbReference type="AlphaFoldDB" id="A0AA92HB48"/>
<dbReference type="SUPFAM" id="SSF53448">
    <property type="entry name" value="Nucleotide-diphospho-sugar transferases"/>
    <property type="match status" value="1"/>
</dbReference>
<name>A0AA92HB48_RHIRH</name>
<dbReference type="Gene3D" id="3.90.550.10">
    <property type="entry name" value="Spore Coat Polysaccharide Biosynthesis Protein SpsA, Chain A"/>
    <property type="match status" value="1"/>
</dbReference>
<proteinExistence type="predicted"/>
<dbReference type="Pfam" id="PF00535">
    <property type="entry name" value="Glycos_transf_2"/>
    <property type="match status" value="1"/>
</dbReference>